<evidence type="ECO:0000256" key="8">
    <source>
        <dbReference type="PROSITE-ProRule" id="PRU01360"/>
    </source>
</evidence>
<dbReference type="PROSITE" id="PS52016">
    <property type="entry name" value="TONB_DEPENDENT_REC_3"/>
    <property type="match status" value="1"/>
</dbReference>
<dbReference type="InterPro" id="IPR000531">
    <property type="entry name" value="Beta-barrel_TonB"/>
</dbReference>
<comment type="similarity">
    <text evidence="8 9">Belongs to the TonB-dependent receptor family.</text>
</comment>
<evidence type="ECO:0000256" key="1">
    <source>
        <dbReference type="ARBA" id="ARBA00004571"/>
    </source>
</evidence>
<dbReference type="InterPro" id="IPR012910">
    <property type="entry name" value="Plug_dom"/>
</dbReference>
<dbReference type="Pfam" id="PF13715">
    <property type="entry name" value="CarbopepD_reg_2"/>
    <property type="match status" value="1"/>
</dbReference>
<dbReference type="SUPFAM" id="SSF56935">
    <property type="entry name" value="Porins"/>
    <property type="match status" value="1"/>
</dbReference>
<dbReference type="InterPro" id="IPR036942">
    <property type="entry name" value="Beta-barrel_TonB_sf"/>
</dbReference>
<dbReference type="InterPro" id="IPR039426">
    <property type="entry name" value="TonB-dep_rcpt-like"/>
</dbReference>
<dbReference type="InterPro" id="IPR037066">
    <property type="entry name" value="Plug_dom_sf"/>
</dbReference>
<dbReference type="Pfam" id="PF00593">
    <property type="entry name" value="TonB_dep_Rec_b-barrel"/>
    <property type="match status" value="1"/>
</dbReference>
<evidence type="ECO:0000256" key="7">
    <source>
        <dbReference type="ARBA" id="ARBA00023237"/>
    </source>
</evidence>
<sequence length="1067" mass="120048">MKSFILLIILLTVSVCLYAQTHLTGRVFADNNNRPIEGANISLQGTRIITITNSKGEFTIQTGTSTENAVLIVNHVGYEPTTITVNLPQKDALNIHLQTSVLMLDEVAVVSTGYQKIPKERSTGSFSTVSNELFNQQVGTDILSRLPAIANSMVMDNGRQSSPQMMVRGLSTISGPKDPLIIVDNFPYDGDITNINPNIVENITILKDASASSIWGARAANGVIVITTKTGSFNRPVSLDFNSNVTISAKPDLGYIRQMSSNDYIDMEQELFSRNFYNSQINSSSRPVISPVVDLLNKARNGIITQEQAQQQIDRLRTVDARDQFNQYMYKPLVNQQYFLGAQGGLEKFSWTSSLGYDHNKDNLESTYQRINFRFQNTYRPITQLSLTTGLYYTQNQNKSGRYGYNNVSMKGGSAPYMLLADDSGNALSVVKNYNQTYINNLGDGKLLDWNYYPLTDWQHQTSNGNLSDILATATLDYQIIKGLNATVSYQYERQLGLTTNLANLQSFMARDYINRYSQIVNGDVVYIVPYGDIMDKSNSILNANNIRGQLNFDNTYGKHNITALIGGETRSAHTQSNQTRFYGYDPNNLTTANVDFTRTYPNIVNGGADFIERGQSLGETSTRFLSYFANAAYTYDERYVLSASARRDASNLFGLTTNDQWNPFWSAGIAWKLSNEKFYKGDFLPYLNLRATYGFSGNIDPAMVAVNTVRFLPYTSVFTGTPYANFNNYYNPLLRWETSKMLNLALDFRLKNDRLSGSIEYYHKKGENLFGMAPMDYTTGVPTYILRNVASMKGNGWDIQLRSKNIDRSFKWSTILNLSTYQDKIIEYLIDRTLAREYISTSTVPISGIEGKPVYAIYAYKWAGLDPNTGEAQGYLDNEVSKNYNSITGNGTSVEDLEYFGSAIPTTFGSLINALSYKNFSLQMGVSFKFGYYFRRSSVNYTNLFNNWIGHSDYEFRWQQPGDEMQTNVPVNLYSTNTNRDSFYNGSSVLVEKGDHIRLQYINLAYDFKMPFNMKAGIKGLQVYFNANNLGVLWKANKAGIDPDFNRGTNSLITPANYSLGLKAKL</sequence>
<dbReference type="InterPro" id="IPR023996">
    <property type="entry name" value="TonB-dep_OMP_SusC/RagA"/>
</dbReference>
<dbReference type="AlphaFoldDB" id="A0A4U9UAD5"/>
<name>A0A4U9UAD5_9SPHI</name>
<dbReference type="SUPFAM" id="SSF49464">
    <property type="entry name" value="Carboxypeptidase regulatory domain-like"/>
    <property type="match status" value="1"/>
</dbReference>
<dbReference type="EMBL" id="LR590484">
    <property type="protein sequence ID" value="VTR29513.1"/>
    <property type="molecule type" value="Genomic_DNA"/>
</dbReference>
<evidence type="ECO:0000313" key="12">
    <source>
        <dbReference type="EMBL" id="VTR29513.1"/>
    </source>
</evidence>
<proteinExistence type="inferred from homology"/>
<dbReference type="NCBIfam" id="TIGR04056">
    <property type="entry name" value="OMP_RagA_SusC"/>
    <property type="match status" value="1"/>
</dbReference>
<protein>
    <submittedName>
        <fullName evidence="12">TonB-linked outer membrane protein, SusC/RagA family</fullName>
    </submittedName>
</protein>
<dbReference type="Gene3D" id="2.40.170.20">
    <property type="entry name" value="TonB-dependent receptor, beta-barrel domain"/>
    <property type="match status" value="1"/>
</dbReference>
<evidence type="ECO:0000259" key="10">
    <source>
        <dbReference type="Pfam" id="PF00593"/>
    </source>
</evidence>
<dbReference type="InterPro" id="IPR023997">
    <property type="entry name" value="TonB-dep_OMP_SusC/RagA_CS"/>
</dbReference>
<feature type="domain" description="TonB-dependent receptor-like beta-barrel" evidence="10">
    <location>
        <begin position="434"/>
        <end position="1031"/>
    </location>
</feature>
<organism evidence="12 13">
    <name type="scientific">Sphingobacterium thalpophilum</name>
    <dbReference type="NCBI Taxonomy" id="259"/>
    <lineage>
        <taxon>Bacteria</taxon>
        <taxon>Pseudomonadati</taxon>
        <taxon>Bacteroidota</taxon>
        <taxon>Sphingobacteriia</taxon>
        <taxon>Sphingobacteriales</taxon>
        <taxon>Sphingobacteriaceae</taxon>
        <taxon>Sphingobacterium</taxon>
    </lineage>
</organism>
<gene>
    <name evidence="12" type="ORF">NCTC11429_00441</name>
</gene>
<evidence type="ECO:0000256" key="4">
    <source>
        <dbReference type="ARBA" id="ARBA00022692"/>
    </source>
</evidence>
<dbReference type="STRING" id="1123265.GCA_000686625_03167"/>
<dbReference type="GO" id="GO:0009279">
    <property type="term" value="C:cell outer membrane"/>
    <property type="evidence" value="ECO:0007669"/>
    <property type="project" value="UniProtKB-SubCell"/>
</dbReference>
<keyword evidence="6 8" id="KW-0472">Membrane</keyword>
<dbReference type="Gene3D" id="2.170.130.10">
    <property type="entry name" value="TonB-dependent receptor, plug domain"/>
    <property type="match status" value="1"/>
</dbReference>
<comment type="subcellular location">
    <subcellularLocation>
        <location evidence="1 8">Cell outer membrane</location>
        <topology evidence="1 8">Multi-pass membrane protein</topology>
    </subcellularLocation>
</comment>
<reference evidence="12 13" key="1">
    <citation type="submission" date="2019-05" db="EMBL/GenBank/DDBJ databases">
        <authorList>
            <consortium name="Pathogen Informatics"/>
        </authorList>
    </citation>
    <scope>NUCLEOTIDE SEQUENCE [LARGE SCALE GENOMIC DNA]</scope>
    <source>
        <strain evidence="12 13">NCTC11429</strain>
    </source>
</reference>
<feature type="domain" description="TonB-dependent receptor plug" evidence="11">
    <location>
        <begin position="119"/>
        <end position="223"/>
    </location>
</feature>
<dbReference type="Proteomes" id="UP000308196">
    <property type="component" value="Chromosome"/>
</dbReference>
<keyword evidence="3 8" id="KW-1134">Transmembrane beta strand</keyword>
<evidence type="ECO:0000256" key="2">
    <source>
        <dbReference type="ARBA" id="ARBA00022448"/>
    </source>
</evidence>
<keyword evidence="2 8" id="KW-0813">Transport</keyword>
<evidence type="ECO:0000259" key="11">
    <source>
        <dbReference type="Pfam" id="PF07715"/>
    </source>
</evidence>
<dbReference type="Pfam" id="PF07715">
    <property type="entry name" value="Plug"/>
    <property type="match status" value="1"/>
</dbReference>
<evidence type="ECO:0000256" key="3">
    <source>
        <dbReference type="ARBA" id="ARBA00022452"/>
    </source>
</evidence>
<dbReference type="GeneID" id="78461257"/>
<accession>A0A4U9UAD5</accession>
<dbReference type="NCBIfam" id="TIGR04057">
    <property type="entry name" value="SusC_RagA_signa"/>
    <property type="match status" value="1"/>
</dbReference>
<dbReference type="KEGG" id="stha:NCTC11429_00441"/>
<dbReference type="InterPro" id="IPR008969">
    <property type="entry name" value="CarboxyPept-like_regulatory"/>
</dbReference>
<keyword evidence="4 8" id="KW-0812">Transmembrane</keyword>
<keyword evidence="7 8" id="KW-0998">Cell outer membrane</keyword>
<evidence type="ECO:0000313" key="13">
    <source>
        <dbReference type="Proteomes" id="UP000308196"/>
    </source>
</evidence>
<evidence type="ECO:0000256" key="5">
    <source>
        <dbReference type="ARBA" id="ARBA00023077"/>
    </source>
</evidence>
<evidence type="ECO:0000256" key="9">
    <source>
        <dbReference type="RuleBase" id="RU003357"/>
    </source>
</evidence>
<dbReference type="Gene3D" id="2.60.40.1120">
    <property type="entry name" value="Carboxypeptidase-like, regulatory domain"/>
    <property type="match status" value="1"/>
</dbReference>
<evidence type="ECO:0000256" key="6">
    <source>
        <dbReference type="ARBA" id="ARBA00023136"/>
    </source>
</evidence>
<keyword evidence="5 9" id="KW-0798">TonB box</keyword>
<dbReference type="RefSeq" id="WP_051606884.1">
    <property type="nucleotide sequence ID" value="NZ_LR590484.1"/>
</dbReference>